<evidence type="ECO:0000256" key="1">
    <source>
        <dbReference type="SAM" id="MobiDB-lite"/>
    </source>
</evidence>
<dbReference type="AlphaFoldDB" id="A0A183V799"/>
<feature type="region of interest" description="Disordered" evidence="1">
    <location>
        <begin position="143"/>
        <end position="167"/>
    </location>
</feature>
<reference evidence="2 3" key="2">
    <citation type="submission" date="2018-11" db="EMBL/GenBank/DDBJ databases">
        <authorList>
            <consortium name="Pathogen Informatics"/>
        </authorList>
    </citation>
    <scope>NUCLEOTIDE SEQUENCE [LARGE SCALE GENOMIC DNA]</scope>
</reference>
<dbReference type="WBParaSite" id="TCNE_0001662001-mRNA-1">
    <property type="protein sequence ID" value="TCNE_0001662001-mRNA-1"/>
    <property type="gene ID" value="TCNE_0001662001"/>
</dbReference>
<gene>
    <name evidence="2" type="ORF">TCNE_LOCUS16619</name>
</gene>
<feature type="compositionally biased region" description="Polar residues" evidence="1">
    <location>
        <begin position="143"/>
        <end position="152"/>
    </location>
</feature>
<name>A0A183V799_TOXCA</name>
<evidence type="ECO:0000313" key="4">
    <source>
        <dbReference type="WBParaSite" id="TCNE_0001662001-mRNA-1"/>
    </source>
</evidence>
<evidence type="ECO:0000313" key="2">
    <source>
        <dbReference type="EMBL" id="VDM47940.1"/>
    </source>
</evidence>
<dbReference type="EMBL" id="UYWY01023752">
    <property type="protein sequence ID" value="VDM47940.1"/>
    <property type="molecule type" value="Genomic_DNA"/>
</dbReference>
<evidence type="ECO:0000313" key="3">
    <source>
        <dbReference type="Proteomes" id="UP000050794"/>
    </source>
</evidence>
<proteinExistence type="predicted"/>
<keyword evidence="3" id="KW-1185">Reference proteome</keyword>
<dbReference type="Proteomes" id="UP000050794">
    <property type="component" value="Unassembled WGS sequence"/>
</dbReference>
<accession>A0A183V799</accession>
<sequence length="167" mass="17647">MFKGLKSKLEDEAKRLQATVSQYSENIAQQVRSGASDAGSDISGNTRRFFGVGKADECSSPIQDGCTSLVDLDPTAEDGNTPARTLSSSALMQEVPEVDIFGEPRQRRNSGASVESNESSLSVLFSSIPGMVSASHRLETISSDVESESTAGSAFIGNASKEQASYL</sequence>
<organism evidence="3 4">
    <name type="scientific">Toxocara canis</name>
    <name type="common">Canine roundworm</name>
    <dbReference type="NCBI Taxonomy" id="6265"/>
    <lineage>
        <taxon>Eukaryota</taxon>
        <taxon>Metazoa</taxon>
        <taxon>Ecdysozoa</taxon>
        <taxon>Nematoda</taxon>
        <taxon>Chromadorea</taxon>
        <taxon>Rhabditida</taxon>
        <taxon>Spirurina</taxon>
        <taxon>Ascaridomorpha</taxon>
        <taxon>Ascaridoidea</taxon>
        <taxon>Toxocaridae</taxon>
        <taxon>Toxocara</taxon>
    </lineage>
</organism>
<reference evidence="4" key="1">
    <citation type="submission" date="2016-06" db="UniProtKB">
        <authorList>
            <consortium name="WormBaseParasite"/>
        </authorList>
    </citation>
    <scope>IDENTIFICATION</scope>
</reference>
<protein>
    <submittedName>
        <fullName evidence="4">Golgin subfamily A member 4-like</fullName>
    </submittedName>
</protein>